<accession>A0A6A9V0E0</accession>
<dbReference type="GO" id="GO:0012505">
    <property type="term" value="C:endomembrane system"/>
    <property type="evidence" value="ECO:0007669"/>
    <property type="project" value="UniProtKB-SubCell"/>
</dbReference>
<evidence type="ECO:0000313" key="7">
    <source>
        <dbReference type="EMBL" id="MVA75429.1"/>
    </source>
</evidence>
<keyword evidence="4 5" id="KW-0472">Membrane</keyword>
<evidence type="ECO:0000256" key="1">
    <source>
        <dbReference type="ARBA" id="ARBA00004127"/>
    </source>
</evidence>
<comment type="subcellular location">
    <subcellularLocation>
        <location evidence="1">Endomembrane system</location>
        <topology evidence="1">Multi-pass membrane protein</topology>
    </subcellularLocation>
</comment>
<feature type="domain" description="DUF202" evidence="6">
    <location>
        <begin position="6"/>
        <end position="69"/>
    </location>
</feature>
<gene>
    <name evidence="7" type="ORF">GC722_05215</name>
</gene>
<organism evidence="7 8">
    <name type="scientific">Auraticoccus cholistanensis</name>
    <dbReference type="NCBI Taxonomy" id="2656650"/>
    <lineage>
        <taxon>Bacteria</taxon>
        <taxon>Bacillati</taxon>
        <taxon>Actinomycetota</taxon>
        <taxon>Actinomycetes</taxon>
        <taxon>Propionibacteriales</taxon>
        <taxon>Propionibacteriaceae</taxon>
        <taxon>Auraticoccus</taxon>
    </lineage>
</organism>
<comment type="caution">
    <text evidence="7">The sequence shown here is derived from an EMBL/GenBank/DDBJ whole genome shotgun (WGS) entry which is preliminary data.</text>
</comment>
<evidence type="ECO:0000313" key="8">
    <source>
        <dbReference type="Proteomes" id="UP000435304"/>
    </source>
</evidence>
<keyword evidence="8" id="KW-1185">Reference proteome</keyword>
<keyword evidence="3 5" id="KW-1133">Transmembrane helix</keyword>
<keyword evidence="2 5" id="KW-0812">Transmembrane</keyword>
<name>A0A6A9V0E0_9ACTN</name>
<proteinExistence type="predicted"/>
<evidence type="ECO:0000256" key="2">
    <source>
        <dbReference type="ARBA" id="ARBA00022692"/>
    </source>
</evidence>
<dbReference type="EMBL" id="WPCU01000004">
    <property type="protein sequence ID" value="MVA75429.1"/>
    <property type="molecule type" value="Genomic_DNA"/>
</dbReference>
<sequence length="107" mass="11343">MTGLFDPGAQNERTRLAWQRTLLSLVVCGLVVARLLATRALLAGMAVALVTVTLGVLLGLQTRRRYLAADSALRTSATLPDGRDALVLVLLLVTIGVGAMVMLLTWG</sequence>
<dbReference type="Proteomes" id="UP000435304">
    <property type="component" value="Unassembled WGS sequence"/>
</dbReference>
<dbReference type="InterPro" id="IPR003807">
    <property type="entry name" value="DUF202"/>
</dbReference>
<reference evidence="7 8" key="1">
    <citation type="submission" date="2019-12" db="EMBL/GenBank/DDBJ databases">
        <title>Auraticoccus cholistani sp. nov., an actinomycete isolated from soil of Cholistan desert.</title>
        <authorList>
            <person name="Cheema M.T."/>
        </authorList>
    </citation>
    <scope>NUCLEOTIDE SEQUENCE [LARGE SCALE GENOMIC DNA]</scope>
    <source>
        <strain evidence="7 8">F435</strain>
    </source>
</reference>
<dbReference type="Pfam" id="PF02656">
    <property type="entry name" value="DUF202"/>
    <property type="match status" value="1"/>
</dbReference>
<dbReference type="AlphaFoldDB" id="A0A6A9V0E0"/>
<evidence type="ECO:0000256" key="5">
    <source>
        <dbReference type="SAM" id="Phobius"/>
    </source>
</evidence>
<evidence type="ECO:0000256" key="4">
    <source>
        <dbReference type="ARBA" id="ARBA00023136"/>
    </source>
</evidence>
<protein>
    <submittedName>
        <fullName evidence="7">DUF202 domain-containing protein</fullName>
    </submittedName>
</protein>
<dbReference type="RefSeq" id="WP_197429814.1">
    <property type="nucleotide sequence ID" value="NZ_WPCU01000004.1"/>
</dbReference>
<feature type="transmembrane region" description="Helical" evidence="5">
    <location>
        <begin position="21"/>
        <end position="37"/>
    </location>
</feature>
<evidence type="ECO:0000256" key="3">
    <source>
        <dbReference type="ARBA" id="ARBA00022989"/>
    </source>
</evidence>
<feature type="transmembrane region" description="Helical" evidence="5">
    <location>
        <begin position="43"/>
        <end position="60"/>
    </location>
</feature>
<evidence type="ECO:0000259" key="6">
    <source>
        <dbReference type="Pfam" id="PF02656"/>
    </source>
</evidence>
<feature type="transmembrane region" description="Helical" evidence="5">
    <location>
        <begin position="85"/>
        <end position="106"/>
    </location>
</feature>